<keyword evidence="1" id="KW-0677">Repeat</keyword>
<dbReference type="Proteomes" id="UP000813444">
    <property type="component" value="Unassembled WGS sequence"/>
</dbReference>
<dbReference type="OrthoDB" id="20872at2759"/>
<keyword evidence="2 3" id="KW-0040">ANK repeat</keyword>
<name>A0A8K0SUC3_9HYPO</name>
<evidence type="ECO:0000313" key="5">
    <source>
        <dbReference type="Proteomes" id="UP000813444"/>
    </source>
</evidence>
<dbReference type="PANTHER" id="PTHR24161">
    <property type="entry name" value="ANK_REP_REGION DOMAIN-CONTAINING PROTEIN-RELATED"/>
    <property type="match status" value="1"/>
</dbReference>
<dbReference type="PROSITE" id="PS50297">
    <property type="entry name" value="ANK_REP_REGION"/>
    <property type="match status" value="1"/>
</dbReference>
<proteinExistence type="predicted"/>
<reference evidence="4" key="1">
    <citation type="journal article" date="2021" name="Nat. Commun.">
        <title>Genetic determinants of endophytism in the Arabidopsis root mycobiome.</title>
        <authorList>
            <person name="Mesny F."/>
            <person name="Miyauchi S."/>
            <person name="Thiergart T."/>
            <person name="Pickel B."/>
            <person name="Atanasova L."/>
            <person name="Karlsson M."/>
            <person name="Huettel B."/>
            <person name="Barry K.W."/>
            <person name="Haridas S."/>
            <person name="Chen C."/>
            <person name="Bauer D."/>
            <person name="Andreopoulos W."/>
            <person name="Pangilinan J."/>
            <person name="LaButti K."/>
            <person name="Riley R."/>
            <person name="Lipzen A."/>
            <person name="Clum A."/>
            <person name="Drula E."/>
            <person name="Henrissat B."/>
            <person name="Kohler A."/>
            <person name="Grigoriev I.V."/>
            <person name="Martin F.M."/>
            <person name="Hacquard S."/>
        </authorList>
    </citation>
    <scope>NUCLEOTIDE SEQUENCE</scope>
    <source>
        <strain evidence="4">MPI-CAGE-CH-0235</strain>
    </source>
</reference>
<dbReference type="PANTHER" id="PTHR24161:SF124">
    <property type="entry name" value="TRANSIENT RECEPTOR POTENTIAL CHANNEL PYREXIA"/>
    <property type="match status" value="1"/>
</dbReference>
<protein>
    <submittedName>
        <fullName evidence="4">Ankyrin repeat-containing domain protein</fullName>
    </submittedName>
</protein>
<dbReference type="PROSITE" id="PS50088">
    <property type="entry name" value="ANK_REPEAT"/>
    <property type="match status" value="1"/>
</dbReference>
<dbReference type="SMART" id="SM00248">
    <property type="entry name" value="ANK"/>
    <property type="match status" value="4"/>
</dbReference>
<dbReference type="InterPro" id="IPR036770">
    <property type="entry name" value="Ankyrin_rpt-contain_sf"/>
</dbReference>
<evidence type="ECO:0000313" key="4">
    <source>
        <dbReference type="EMBL" id="KAH7323048.1"/>
    </source>
</evidence>
<feature type="repeat" description="ANK" evidence="3">
    <location>
        <begin position="227"/>
        <end position="259"/>
    </location>
</feature>
<comment type="caution">
    <text evidence="4">The sequence shown here is derived from an EMBL/GenBank/DDBJ whole genome shotgun (WGS) entry which is preliminary data.</text>
</comment>
<dbReference type="Gene3D" id="1.25.40.20">
    <property type="entry name" value="Ankyrin repeat-containing domain"/>
    <property type="match status" value="2"/>
</dbReference>
<accession>A0A8K0SUC3</accession>
<gene>
    <name evidence="4" type="ORF">B0I35DRAFT_426995</name>
</gene>
<keyword evidence="5" id="KW-1185">Reference proteome</keyword>
<dbReference type="InterPro" id="IPR002110">
    <property type="entry name" value="Ankyrin_rpt"/>
</dbReference>
<evidence type="ECO:0000256" key="2">
    <source>
        <dbReference type="ARBA" id="ARBA00023043"/>
    </source>
</evidence>
<sequence>MTNVVPADSAIMRACQIGDVGKIQELFAKNLASPWDVTPDNLSLLSHAVNMGHTGVVKFLLEQEKKVANSPYGKNQTSPLQWALYQRNLDVTRLLVHYEAKGDYVSSLGWTPAFYLFYPGAPMARNPESTGSIQDFLSIFSDNRTFLDLEFRDPDGETVLQRTILSGSGEDVSSLLALGASTSRSGSEPWKNEWSLMHVAIRAGNTAAVAVLLGLEHFSDIDAEDYLGWTMLQHAARLGYIDIVNLLLKRGSEEIVPDYDPESDPDYDGVLEQDLEDVWEADVDSMYAYLRETRWTAKKYYAYMQALVDQRRTEIRSSEEDGELVDEIFWEANETADA</sequence>
<organism evidence="4 5">
    <name type="scientific">Stachybotrys elegans</name>
    <dbReference type="NCBI Taxonomy" id="80388"/>
    <lineage>
        <taxon>Eukaryota</taxon>
        <taxon>Fungi</taxon>
        <taxon>Dikarya</taxon>
        <taxon>Ascomycota</taxon>
        <taxon>Pezizomycotina</taxon>
        <taxon>Sordariomycetes</taxon>
        <taxon>Hypocreomycetidae</taxon>
        <taxon>Hypocreales</taxon>
        <taxon>Stachybotryaceae</taxon>
        <taxon>Stachybotrys</taxon>
    </lineage>
</organism>
<dbReference type="Pfam" id="PF12796">
    <property type="entry name" value="Ank_2"/>
    <property type="match status" value="2"/>
</dbReference>
<evidence type="ECO:0000256" key="3">
    <source>
        <dbReference type="PROSITE-ProRule" id="PRU00023"/>
    </source>
</evidence>
<dbReference type="EMBL" id="JAGPNK010000004">
    <property type="protein sequence ID" value="KAH7323048.1"/>
    <property type="molecule type" value="Genomic_DNA"/>
</dbReference>
<dbReference type="SUPFAM" id="SSF48403">
    <property type="entry name" value="Ankyrin repeat"/>
    <property type="match status" value="1"/>
</dbReference>
<evidence type="ECO:0000256" key="1">
    <source>
        <dbReference type="ARBA" id="ARBA00022737"/>
    </source>
</evidence>
<dbReference type="AlphaFoldDB" id="A0A8K0SUC3"/>